<dbReference type="AlphaFoldDB" id="A0A382UPN1"/>
<keyword evidence="2" id="KW-0560">Oxidoreductase</keyword>
<evidence type="ECO:0000256" key="2">
    <source>
        <dbReference type="ARBA" id="ARBA00023002"/>
    </source>
</evidence>
<reference evidence="5" key="1">
    <citation type="submission" date="2018-05" db="EMBL/GenBank/DDBJ databases">
        <authorList>
            <person name="Lanie J.A."/>
            <person name="Ng W.-L."/>
            <person name="Kazmierczak K.M."/>
            <person name="Andrzejewski T.M."/>
            <person name="Davidsen T.M."/>
            <person name="Wayne K.J."/>
            <person name="Tettelin H."/>
            <person name="Glass J.I."/>
            <person name="Rusch D."/>
            <person name="Podicherti R."/>
            <person name="Tsui H.-C.T."/>
            <person name="Winkler M.E."/>
        </authorList>
    </citation>
    <scope>NUCLEOTIDE SEQUENCE</scope>
</reference>
<organism evidence="5">
    <name type="scientific">marine metagenome</name>
    <dbReference type="NCBI Taxonomy" id="408172"/>
    <lineage>
        <taxon>unclassified sequences</taxon>
        <taxon>metagenomes</taxon>
        <taxon>ecological metagenomes</taxon>
    </lineage>
</organism>
<keyword evidence="3" id="KW-0786">Thiamine pyrophosphate</keyword>
<evidence type="ECO:0000256" key="3">
    <source>
        <dbReference type="ARBA" id="ARBA00023052"/>
    </source>
</evidence>
<dbReference type="GO" id="GO:0006099">
    <property type="term" value="P:tricarboxylic acid cycle"/>
    <property type="evidence" value="ECO:0007669"/>
    <property type="project" value="TreeGrafter"/>
</dbReference>
<accession>A0A382UPN1</accession>
<dbReference type="InterPro" id="IPR029061">
    <property type="entry name" value="THDP-binding"/>
</dbReference>
<sequence>MDSPFSVTGENLNYIEELYNSYLKNPESIAEEWRSYFRKHGLDSTEVITSEYHKQAETLMAEKAKSKNKNATAESSQVDPVKQVAVLQLINAYRFRGHRRANLDPLNQYERPKVPELSPEFHGLFREDMGKTFNTGSLQGVEEATLEEILNIVKSTYCQNIGAEYMHIVETSEKRWIQQRLEPQKGNGLLDDDRRKQLLRCLIAA</sequence>
<dbReference type="Gene3D" id="1.10.287.1150">
    <property type="entry name" value="TPP helical domain"/>
    <property type="match status" value="1"/>
</dbReference>
<gene>
    <name evidence="5" type="ORF">METZ01_LOCUS388619</name>
</gene>
<dbReference type="PANTHER" id="PTHR23152:SF4">
    <property type="entry name" value="2-OXOADIPATE DEHYDROGENASE COMPLEX COMPONENT E1"/>
    <property type="match status" value="1"/>
</dbReference>
<dbReference type="GO" id="GO:0004591">
    <property type="term" value="F:oxoglutarate dehydrogenase (succinyl-transferring) activity"/>
    <property type="evidence" value="ECO:0007669"/>
    <property type="project" value="TreeGrafter"/>
</dbReference>
<proteinExistence type="predicted"/>
<dbReference type="EMBL" id="UINC01145560">
    <property type="protein sequence ID" value="SVD35765.1"/>
    <property type="molecule type" value="Genomic_DNA"/>
</dbReference>
<feature type="non-terminal residue" evidence="5">
    <location>
        <position position="205"/>
    </location>
</feature>
<dbReference type="GO" id="GO:0030976">
    <property type="term" value="F:thiamine pyrophosphate binding"/>
    <property type="evidence" value="ECO:0007669"/>
    <property type="project" value="InterPro"/>
</dbReference>
<dbReference type="GO" id="GO:0005829">
    <property type="term" value="C:cytosol"/>
    <property type="evidence" value="ECO:0007669"/>
    <property type="project" value="TreeGrafter"/>
</dbReference>
<evidence type="ECO:0000313" key="5">
    <source>
        <dbReference type="EMBL" id="SVD35765.1"/>
    </source>
</evidence>
<comment type="cofactor">
    <cofactor evidence="1">
        <name>thiamine diphosphate</name>
        <dbReference type="ChEBI" id="CHEBI:58937"/>
    </cofactor>
</comment>
<protein>
    <recommendedName>
        <fullName evidence="4">2-oxoglutarate dehydrogenase E1 component N-terminal domain-containing protein</fullName>
    </recommendedName>
</protein>
<dbReference type="InterPro" id="IPR011603">
    <property type="entry name" value="2oxoglutarate_DH_E1"/>
</dbReference>
<dbReference type="Pfam" id="PF16078">
    <property type="entry name" value="2-oxogl_dehyd_N"/>
    <property type="match status" value="1"/>
</dbReference>
<evidence type="ECO:0000256" key="1">
    <source>
        <dbReference type="ARBA" id="ARBA00001964"/>
    </source>
</evidence>
<dbReference type="FunFam" id="1.10.287.1150:FF:000004">
    <property type="entry name" value="2-oxoglutarate dehydrogenase E1 component"/>
    <property type="match status" value="1"/>
</dbReference>
<dbReference type="GO" id="GO:0045252">
    <property type="term" value="C:oxoglutarate dehydrogenase complex"/>
    <property type="evidence" value="ECO:0007669"/>
    <property type="project" value="TreeGrafter"/>
</dbReference>
<dbReference type="PANTHER" id="PTHR23152">
    <property type="entry name" value="2-OXOGLUTARATE DEHYDROGENASE"/>
    <property type="match status" value="1"/>
</dbReference>
<evidence type="ECO:0000259" key="4">
    <source>
        <dbReference type="Pfam" id="PF16078"/>
    </source>
</evidence>
<name>A0A382UPN1_9ZZZZ</name>
<dbReference type="Gene3D" id="3.40.50.970">
    <property type="match status" value="1"/>
</dbReference>
<feature type="domain" description="2-oxoglutarate dehydrogenase E1 component N-terminal" evidence="4">
    <location>
        <begin position="8"/>
        <end position="39"/>
    </location>
</feature>
<dbReference type="InterPro" id="IPR032106">
    <property type="entry name" value="2-oxogl_dehyd_N"/>
</dbReference>
<dbReference type="SUPFAM" id="SSF52518">
    <property type="entry name" value="Thiamin diphosphate-binding fold (THDP-binding)"/>
    <property type="match status" value="1"/>
</dbReference>